<dbReference type="Gene3D" id="3.30.565.10">
    <property type="entry name" value="Histidine kinase-like ATPase, C-terminal domain"/>
    <property type="match status" value="1"/>
</dbReference>
<dbReference type="PANTHER" id="PTHR35526">
    <property type="entry name" value="ANTI-SIGMA-F FACTOR RSBW-RELATED"/>
    <property type="match status" value="1"/>
</dbReference>
<dbReference type="InterPro" id="IPR050267">
    <property type="entry name" value="Anti-sigma-factor_SerPK"/>
</dbReference>
<dbReference type="InterPro" id="IPR003594">
    <property type="entry name" value="HATPase_dom"/>
</dbReference>
<dbReference type="RefSeq" id="WP_068864486.1">
    <property type="nucleotide sequence ID" value="NZ_CP064042.1"/>
</dbReference>
<reference evidence="3" key="1">
    <citation type="submission" date="2020-09" db="EMBL/GenBank/DDBJ databases">
        <title>Genome sequence of Vibrio parahaemolyticus isolates.</title>
        <authorList>
            <person name="Hammerl J.A."/>
            <person name="Strauch E."/>
        </authorList>
    </citation>
    <scope>NUCLEOTIDE SEQUENCE</scope>
    <source>
        <strain evidence="3">17-VB00146</strain>
    </source>
</reference>
<dbReference type="PANTHER" id="PTHR35526:SF3">
    <property type="entry name" value="ANTI-SIGMA-F FACTOR RSBW"/>
    <property type="match status" value="1"/>
</dbReference>
<dbReference type="AlphaFoldDB" id="A0A9Q3UEC1"/>
<sequence>MTDYEFKKTFLSSLKSSREASKQLAEFLFQHQVLVSDVQHLELCVVEVMNNAFIHSYDEQEGEPIELECAILSDSKSTHIEMRISDYGRPIKKSVFQEHTNKEITAPSLFDEDSWMSSGRGLMLISNLVDSFQVLRCGRKNTFVLIKREGRLTTKQSSVTLPGS</sequence>
<dbReference type="CDD" id="cd16936">
    <property type="entry name" value="HATPase_RsbW-like"/>
    <property type="match status" value="1"/>
</dbReference>
<keyword evidence="1" id="KW-0723">Serine/threonine-protein kinase</keyword>
<dbReference type="GO" id="GO:0005524">
    <property type="term" value="F:ATP binding"/>
    <property type="evidence" value="ECO:0007669"/>
    <property type="project" value="UniProtKB-KW"/>
</dbReference>
<accession>A0A9Q3UEC1</accession>
<comment type="caution">
    <text evidence="3">The sequence shown here is derived from an EMBL/GenBank/DDBJ whole genome shotgun (WGS) entry which is preliminary data.</text>
</comment>
<feature type="domain" description="Histidine kinase/HSP90-like ATPase" evidence="2">
    <location>
        <begin position="13"/>
        <end position="145"/>
    </location>
</feature>
<dbReference type="Proteomes" id="UP000726777">
    <property type="component" value="Unassembled WGS sequence"/>
</dbReference>
<dbReference type="InterPro" id="IPR036890">
    <property type="entry name" value="HATPase_C_sf"/>
</dbReference>
<dbReference type="GO" id="GO:0004674">
    <property type="term" value="F:protein serine/threonine kinase activity"/>
    <property type="evidence" value="ECO:0007669"/>
    <property type="project" value="UniProtKB-KW"/>
</dbReference>
<name>A0A9Q3UEC1_VIBPH</name>
<organism evidence="3 4">
    <name type="scientific">Vibrio parahaemolyticus</name>
    <dbReference type="NCBI Taxonomy" id="670"/>
    <lineage>
        <taxon>Bacteria</taxon>
        <taxon>Pseudomonadati</taxon>
        <taxon>Pseudomonadota</taxon>
        <taxon>Gammaproteobacteria</taxon>
        <taxon>Vibrionales</taxon>
        <taxon>Vibrionaceae</taxon>
        <taxon>Vibrio</taxon>
    </lineage>
</organism>
<evidence type="ECO:0000259" key="2">
    <source>
        <dbReference type="Pfam" id="PF13581"/>
    </source>
</evidence>
<evidence type="ECO:0000313" key="4">
    <source>
        <dbReference type="Proteomes" id="UP000726777"/>
    </source>
</evidence>
<dbReference type="EMBL" id="JACVHL010000006">
    <property type="protein sequence ID" value="MCC3805021.1"/>
    <property type="molecule type" value="Genomic_DNA"/>
</dbReference>
<protein>
    <submittedName>
        <fullName evidence="3">ATP-binding protein</fullName>
    </submittedName>
</protein>
<gene>
    <name evidence="3" type="ORF">IB292_08220</name>
</gene>
<evidence type="ECO:0000313" key="3">
    <source>
        <dbReference type="EMBL" id="MCC3805021.1"/>
    </source>
</evidence>
<dbReference type="SUPFAM" id="SSF55874">
    <property type="entry name" value="ATPase domain of HSP90 chaperone/DNA topoisomerase II/histidine kinase"/>
    <property type="match status" value="1"/>
</dbReference>
<keyword evidence="1" id="KW-0808">Transferase</keyword>
<keyword evidence="3" id="KW-0547">Nucleotide-binding</keyword>
<keyword evidence="1" id="KW-0418">Kinase</keyword>
<proteinExistence type="predicted"/>
<keyword evidence="3" id="KW-0067">ATP-binding</keyword>
<dbReference type="Pfam" id="PF13581">
    <property type="entry name" value="HATPase_c_2"/>
    <property type="match status" value="1"/>
</dbReference>
<evidence type="ECO:0000256" key="1">
    <source>
        <dbReference type="ARBA" id="ARBA00022527"/>
    </source>
</evidence>